<dbReference type="PANTHER" id="PTHR36762:SF2">
    <property type="entry name" value="LIGHT-REGULATED PROTEIN 1, CHLOROPLASTIC"/>
    <property type="match status" value="1"/>
</dbReference>
<reference evidence="2" key="2">
    <citation type="submission" date="2019-07" db="EMBL/GenBank/DDBJ databases">
        <authorList>
            <person name="Seetharam A."/>
            <person name="Woodhouse M."/>
            <person name="Cannon E."/>
        </authorList>
    </citation>
    <scope>NUCLEOTIDE SEQUENCE [LARGE SCALE GENOMIC DNA]</scope>
    <source>
        <strain evidence="2">cv. B73</strain>
    </source>
</reference>
<reference evidence="3" key="1">
    <citation type="submission" date="2015-12" db="EMBL/GenBank/DDBJ databases">
        <title>Update maize B73 reference genome by single molecule sequencing technologies.</title>
        <authorList>
            <consortium name="Maize Genome Sequencing Project"/>
            <person name="Ware D."/>
        </authorList>
    </citation>
    <scope>NUCLEOTIDE SEQUENCE [LARGE SCALE GENOMIC DNA]</scope>
    <source>
        <strain evidence="3">cv. B73</strain>
    </source>
</reference>
<proteinExistence type="predicted"/>
<dbReference type="Gene3D" id="3.50.50.60">
    <property type="entry name" value="FAD/NAD(P)-binding domain"/>
    <property type="match status" value="1"/>
</dbReference>
<dbReference type="Pfam" id="PF07207">
    <property type="entry name" value="Lir1"/>
    <property type="match status" value="1"/>
</dbReference>
<dbReference type="GO" id="GO:0050660">
    <property type="term" value="F:flavin adenine dinucleotide binding"/>
    <property type="evidence" value="ECO:0007669"/>
    <property type="project" value="UniProtKB-ARBA"/>
</dbReference>
<dbReference type="GO" id="GO:0016491">
    <property type="term" value="F:oxidoreductase activity"/>
    <property type="evidence" value="ECO:0007669"/>
    <property type="project" value="InterPro"/>
</dbReference>
<evidence type="ECO:0000313" key="3">
    <source>
        <dbReference type="Proteomes" id="UP000007305"/>
    </source>
</evidence>
<organism evidence="2 3">
    <name type="scientific">Zea mays</name>
    <name type="common">Maize</name>
    <dbReference type="NCBI Taxonomy" id="4577"/>
    <lineage>
        <taxon>Eukaryota</taxon>
        <taxon>Viridiplantae</taxon>
        <taxon>Streptophyta</taxon>
        <taxon>Embryophyta</taxon>
        <taxon>Tracheophyta</taxon>
        <taxon>Spermatophyta</taxon>
        <taxon>Magnoliopsida</taxon>
        <taxon>Liliopsida</taxon>
        <taxon>Poales</taxon>
        <taxon>Poaceae</taxon>
        <taxon>PACMAD clade</taxon>
        <taxon>Panicoideae</taxon>
        <taxon>Andropogonodae</taxon>
        <taxon>Andropogoneae</taxon>
        <taxon>Tripsacinae</taxon>
        <taxon>Zea</taxon>
    </lineage>
</organism>
<dbReference type="Gramene" id="Zm00001eb138400_T001">
    <property type="protein sequence ID" value="Zm00001eb138400_P001"/>
    <property type="gene ID" value="Zm00001eb138400"/>
</dbReference>
<dbReference type="Proteomes" id="UP000007305">
    <property type="component" value="Chromosome 3"/>
</dbReference>
<keyword evidence="3" id="KW-1185">Reference proteome</keyword>
<dbReference type="InterPro" id="IPR009856">
    <property type="entry name" value="Lir1"/>
</dbReference>
<accession>A0A804N6C4</accession>
<sequence length="279" mass="30555">MSGSYGENARRKPHTPSAIVIGGGFAGLAAADALRNASFQVILLESHDRIGGRVHTDYSFGFPVDLGASWLHGVCEENPLAPIIGRLGLPLYRTSGDDSVPQKDLKQCRTIDHTQEVQIRKCRLSLLPSGSRISQGLTMEKSTVVVSIPVVVMAETAEIDYSSSFSVFTMEAYDLLGDDVCSAQMYSEAKLASVAATVSRRVEKVERDYLSHDKPRTVLLGEACNNLDGEFCDASYQAGISRELAHTWSLILITIHVFPELSWSHSQIDVHTMYLCVSF</sequence>
<protein>
    <recommendedName>
        <fullName evidence="1">Amine oxidase domain-containing protein</fullName>
    </recommendedName>
</protein>
<dbReference type="AlphaFoldDB" id="A0A804N6C4"/>
<dbReference type="InterPro" id="IPR002937">
    <property type="entry name" value="Amino_oxidase"/>
</dbReference>
<dbReference type="InParanoid" id="A0A804N6C4"/>
<evidence type="ECO:0000259" key="1">
    <source>
        <dbReference type="Pfam" id="PF01593"/>
    </source>
</evidence>
<feature type="domain" description="Amine oxidase" evidence="1">
    <location>
        <begin position="25"/>
        <end position="99"/>
    </location>
</feature>
<reference evidence="2" key="3">
    <citation type="submission" date="2021-05" db="UniProtKB">
        <authorList>
            <consortium name="EnsemblPlants"/>
        </authorList>
    </citation>
    <scope>IDENTIFICATION</scope>
    <source>
        <strain evidence="2">cv. B73</strain>
    </source>
</reference>
<dbReference type="Pfam" id="PF01593">
    <property type="entry name" value="Amino_oxidase"/>
    <property type="match status" value="1"/>
</dbReference>
<dbReference type="EnsemblPlants" id="Zm00001eb138400_T001">
    <property type="protein sequence ID" value="Zm00001eb138400_P001"/>
    <property type="gene ID" value="Zm00001eb138400"/>
</dbReference>
<dbReference type="InterPro" id="IPR036188">
    <property type="entry name" value="FAD/NAD-bd_sf"/>
</dbReference>
<evidence type="ECO:0000313" key="2">
    <source>
        <dbReference type="EnsemblPlants" id="Zm00001eb138400_P001"/>
    </source>
</evidence>
<dbReference type="SUPFAM" id="SSF51905">
    <property type="entry name" value="FAD/NAD(P)-binding domain"/>
    <property type="match status" value="1"/>
</dbReference>
<name>A0A804N6C4_MAIZE</name>
<dbReference type="GO" id="GO:0009507">
    <property type="term" value="C:chloroplast"/>
    <property type="evidence" value="ECO:0007669"/>
    <property type="project" value="InterPro"/>
</dbReference>
<dbReference type="PANTHER" id="PTHR36762">
    <property type="entry name" value="LIGHT-REGULATED PROTEIN 1, CHLOROPLASTIC"/>
    <property type="match status" value="1"/>
</dbReference>